<gene>
    <name evidence="1" type="ORF">GQX73_g2541</name>
</gene>
<dbReference type="Proteomes" id="UP000481858">
    <property type="component" value="Unassembled WGS sequence"/>
</dbReference>
<dbReference type="AlphaFoldDB" id="A0A7C8IU09"/>
<keyword evidence="2" id="KW-1185">Reference proteome</keyword>
<protein>
    <submittedName>
        <fullName evidence="1">Uncharacterized protein</fullName>
    </submittedName>
</protein>
<evidence type="ECO:0000313" key="2">
    <source>
        <dbReference type="Proteomes" id="UP000481858"/>
    </source>
</evidence>
<sequence length="143" mass="17088">MSFGDSGRIVDKFYELAWIRNSQDYWNHIWLTLHLAGATVEDVWEIVNSKWPKLLKEAKPFGPKELEKLQKFTESSEEIIHQLDSVLCDFDFKKERAFCLKLYKILRRFPIAPRWKRATSWEAQDKLVGRQGFDILRRIVNWS</sequence>
<dbReference type="EMBL" id="WUBL01000017">
    <property type="protein sequence ID" value="KAF2970980.1"/>
    <property type="molecule type" value="Genomic_DNA"/>
</dbReference>
<proteinExistence type="predicted"/>
<accession>A0A7C8IU09</accession>
<dbReference type="InParanoid" id="A0A7C8IU09"/>
<dbReference type="OrthoDB" id="8830751at2759"/>
<comment type="caution">
    <text evidence="1">The sequence shown here is derived from an EMBL/GenBank/DDBJ whole genome shotgun (WGS) entry which is preliminary data.</text>
</comment>
<reference evidence="1 2" key="1">
    <citation type="submission" date="2019-12" db="EMBL/GenBank/DDBJ databases">
        <title>Draft genome sequence of the ascomycete Xylaria multiplex DSM 110363.</title>
        <authorList>
            <person name="Buettner E."/>
            <person name="Kellner H."/>
        </authorList>
    </citation>
    <scope>NUCLEOTIDE SEQUENCE [LARGE SCALE GENOMIC DNA]</scope>
    <source>
        <strain evidence="1 2">DSM 110363</strain>
    </source>
</reference>
<evidence type="ECO:0000313" key="1">
    <source>
        <dbReference type="EMBL" id="KAF2970980.1"/>
    </source>
</evidence>
<name>A0A7C8IU09_9PEZI</name>
<organism evidence="1 2">
    <name type="scientific">Xylaria multiplex</name>
    <dbReference type="NCBI Taxonomy" id="323545"/>
    <lineage>
        <taxon>Eukaryota</taxon>
        <taxon>Fungi</taxon>
        <taxon>Dikarya</taxon>
        <taxon>Ascomycota</taxon>
        <taxon>Pezizomycotina</taxon>
        <taxon>Sordariomycetes</taxon>
        <taxon>Xylariomycetidae</taxon>
        <taxon>Xylariales</taxon>
        <taxon>Xylariaceae</taxon>
        <taxon>Xylaria</taxon>
    </lineage>
</organism>